<evidence type="ECO:0000256" key="1">
    <source>
        <dbReference type="SAM" id="SignalP"/>
    </source>
</evidence>
<keyword evidence="1" id="KW-0732">Signal</keyword>
<protein>
    <recommendedName>
        <fullName evidence="4">P pilus assembly protein, chaperone PapD</fullName>
    </recommendedName>
</protein>
<dbReference type="Proteomes" id="UP000600865">
    <property type="component" value="Unassembled WGS sequence"/>
</dbReference>
<reference evidence="2 3" key="1">
    <citation type="journal article" date="2014" name="Int. J. Syst. Evol. Microbiol.">
        <title>Complete genome sequence of Corynebacterium casei LMG S-19264T (=DSM 44701T), isolated from a smear-ripened cheese.</title>
        <authorList>
            <consortium name="US DOE Joint Genome Institute (JGI-PGF)"/>
            <person name="Walter F."/>
            <person name="Albersmeier A."/>
            <person name="Kalinowski J."/>
            <person name="Ruckert C."/>
        </authorList>
    </citation>
    <scope>NUCLEOTIDE SEQUENCE [LARGE SCALE GENOMIC DNA]</scope>
    <source>
        <strain evidence="2 3">KCTC 23968</strain>
    </source>
</reference>
<dbReference type="EMBL" id="BMYV01000001">
    <property type="protein sequence ID" value="GGX59137.1"/>
    <property type="molecule type" value="Genomic_DNA"/>
</dbReference>
<keyword evidence="3" id="KW-1185">Reference proteome</keyword>
<name>A0A918ND14_9PROT</name>
<feature type="signal peptide" evidence="1">
    <location>
        <begin position="1"/>
        <end position="28"/>
    </location>
</feature>
<evidence type="ECO:0000313" key="2">
    <source>
        <dbReference type="EMBL" id="GGX59137.1"/>
    </source>
</evidence>
<evidence type="ECO:0008006" key="4">
    <source>
        <dbReference type="Google" id="ProtNLM"/>
    </source>
</evidence>
<accession>A0A918ND14</accession>
<dbReference type="RefSeq" id="WP_189581062.1">
    <property type="nucleotide sequence ID" value="NZ_BMYV01000001.1"/>
</dbReference>
<gene>
    <name evidence="2" type="ORF">GCM10011309_05880</name>
</gene>
<proteinExistence type="predicted"/>
<dbReference type="AlphaFoldDB" id="A0A918ND14"/>
<comment type="caution">
    <text evidence="2">The sequence shown here is derived from an EMBL/GenBank/DDBJ whole genome shotgun (WGS) entry which is preliminary data.</text>
</comment>
<feature type="chain" id="PRO_5038031386" description="P pilus assembly protein, chaperone PapD" evidence="1">
    <location>
        <begin position="29"/>
        <end position="278"/>
    </location>
</feature>
<organism evidence="2 3">
    <name type="scientific">Litorimonas cladophorae</name>
    <dbReference type="NCBI Taxonomy" id="1220491"/>
    <lineage>
        <taxon>Bacteria</taxon>
        <taxon>Pseudomonadati</taxon>
        <taxon>Pseudomonadota</taxon>
        <taxon>Alphaproteobacteria</taxon>
        <taxon>Maricaulales</taxon>
        <taxon>Robiginitomaculaceae</taxon>
    </lineage>
</organism>
<evidence type="ECO:0000313" key="3">
    <source>
        <dbReference type="Proteomes" id="UP000600865"/>
    </source>
</evidence>
<sequence>MLRSRTLLALACSSALLLSVAYAPMAKAFGVGVQPSTVEMTIKPGDQQRQIVTVGNVHKTKTISLTMGLADWTLDKDGKLILDAPGDTRRSAAEWVRFSPAAVTLKPETSQDITVEISAPYKIGEKGDHRFALLATTMLPELDERGEVSGVWNRYQLASLFYLTLTPSKSLPKVTSVALNAAQPGTVTMQIKNEGDAHARLQGTAFLKDKEGEIVSETPLNAVVLDGGTRTYNVTMSDMTTVEAGNYTIDFDLSNTFVPQNKFRAADVPVDTLDYVAN</sequence>